<dbReference type="GO" id="GO:0016763">
    <property type="term" value="F:pentosyltransferase activity"/>
    <property type="evidence" value="ECO:0007669"/>
    <property type="project" value="TreeGrafter"/>
</dbReference>
<gene>
    <name evidence="11" type="ORF">Poly59_46830</name>
</gene>
<feature type="transmembrane region" description="Helical" evidence="9">
    <location>
        <begin position="369"/>
        <end position="388"/>
    </location>
</feature>
<accession>A0A5C6EJM9</accession>
<dbReference type="InterPro" id="IPR050297">
    <property type="entry name" value="LipidA_mod_glycosyltrf_83"/>
</dbReference>
<feature type="transmembrane region" description="Helical" evidence="9">
    <location>
        <begin position="201"/>
        <end position="220"/>
    </location>
</feature>
<feature type="transmembrane region" description="Helical" evidence="9">
    <location>
        <begin position="77"/>
        <end position="98"/>
    </location>
</feature>
<keyword evidence="12" id="KW-1185">Reference proteome</keyword>
<dbReference type="GO" id="GO:0009103">
    <property type="term" value="P:lipopolysaccharide biosynthetic process"/>
    <property type="evidence" value="ECO:0007669"/>
    <property type="project" value="UniProtKB-ARBA"/>
</dbReference>
<dbReference type="GO" id="GO:0005886">
    <property type="term" value="C:plasma membrane"/>
    <property type="evidence" value="ECO:0007669"/>
    <property type="project" value="UniProtKB-SubCell"/>
</dbReference>
<dbReference type="PANTHER" id="PTHR33908">
    <property type="entry name" value="MANNOSYLTRANSFERASE YKCB-RELATED"/>
    <property type="match status" value="1"/>
</dbReference>
<feature type="transmembrane region" description="Helical" evidence="9">
    <location>
        <begin position="307"/>
        <end position="325"/>
    </location>
</feature>
<feature type="transmembrane region" description="Helical" evidence="9">
    <location>
        <begin position="170"/>
        <end position="189"/>
    </location>
</feature>
<keyword evidence="7 9" id="KW-0472">Membrane</keyword>
<keyword evidence="4" id="KW-0808">Transferase</keyword>
<evidence type="ECO:0000256" key="1">
    <source>
        <dbReference type="ARBA" id="ARBA00004651"/>
    </source>
</evidence>
<evidence type="ECO:0000256" key="7">
    <source>
        <dbReference type="ARBA" id="ARBA00023136"/>
    </source>
</evidence>
<reference evidence="11 12" key="1">
    <citation type="submission" date="2019-02" db="EMBL/GenBank/DDBJ databases">
        <title>Deep-cultivation of Planctomycetes and their phenomic and genomic characterization uncovers novel biology.</title>
        <authorList>
            <person name="Wiegand S."/>
            <person name="Jogler M."/>
            <person name="Boedeker C."/>
            <person name="Pinto D."/>
            <person name="Vollmers J."/>
            <person name="Rivas-Marin E."/>
            <person name="Kohn T."/>
            <person name="Peeters S.H."/>
            <person name="Heuer A."/>
            <person name="Rast P."/>
            <person name="Oberbeckmann S."/>
            <person name="Bunk B."/>
            <person name="Jeske O."/>
            <person name="Meyerdierks A."/>
            <person name="Storesund J.E."/>
            <person name="Kallscheuer N."/>
            <person name="Luecker S."/>
            <person name="Lage O.M."/>
            <person name="Pohl T."/>
            <person name="Merkel B.J."/>
            <person name="Hornburger P."/>
            <person name="Mueller R.-W."/>
            <person name="Bruemmer F."/>
            <person name="Labrenz M."/>
            <person name="Spormann A.M."/>
            <person name="Op Den Camp H."/>
            <person name="Overmann J."/>
            <person name="Amann R."/>
            <person name="Jetten M.S.M."/>
            <person name="Mascher T."/>
            <person name="Medema M.H."/>
            <person name="Devos D.P."/>
            <person name="Kaster A.-K."/>
            <person name="Ovreas L."/>
            <person name="Rohde M."/>
            <person name="Galperin M.Y."/>
            <person name="Jogler C."/>
        </authorList>
    </citation>
    <scope>NUCLEOTIDE SEQUENCE [LARGE SCALE GENOMIC DNA]</scope>
    <source>
        <strain evidence="11 12">Poly59</strain>
    </source>
</reference>
<keyword evidence="2" id="KW-1003">Cell membrane</keyword>
<dbReference type="RefSeq" id="WP_146536292.1">
    <property type="nucleotide sequence ID" value="NZ_SJPX01000005.1"/>
</dbReference>
<feature type="domain" description="Glycosyltransferase RgtA/B/C/D-like" evidence="10">
    <location>
        <begin position="57"/>
        <end position="218"/>
    </location>
</feature>
<evidence type="ECO:0000259" key="10">
    <source>
        <dbReference type="Pfam" id="PF13231"/>
    </source>
</evidence>
<name>A0A5C6EJM9_9BACT</name>
<dbReference type="Pfam" id="PF13231">
    <property type="entry name" value="PMT_2"/>
    <property type="match status" value="1"/>
</dbReference>
<comment type="caution">
    <text evidence="11">The sequence shown here is derived from an EMBL/GenBank/DDBJ whole genome shotgun (WGS) entry which is preliminary data.</text>
</comment>
<evidence type="ECO:0000256" key="4">
    <source>
        <dbReference type="ARBA" id="ARBA00022679"/>
    </source>
</evidence>
<dbReference type="OrthoDB" id="9153955at2"/>
<keyword evidence="5 9" id="KW-0812">Transmembrane</keyword>
<evidence type="ECO:0000256" key="3">
    <source>
        <dbReference type="ARBA" id="ARBA00022676"/>
    </source>
</evidence>
<evidence type="ECO:0000256" key="6">
    <source>
        <dbReference type="ARBA" id="ARBA00022989"/>
    </source>
</evidence>
<feature type="region of interest" description="Disordered" evidence="8">
    <location>
        <begin position="525"/>
        <end position="545"/>
    </location>
</feature>
<dbReference type="PANTHER" id="PTHR33908:SF11">
    <property type="entry name" value="MEMBRANE PROTEIN"/>
    <property type="match status" value="1"/>
</dbReference>
<feature type="transmembrane region" description="Helical" evidence="9">
    <location>
        <begin position="250"/>
        <end position="272"/>
    </location>
</feature>
<keyword evidence="6 9" id="KW-1133">Transmembrane helix</keyword>
<evidence type="ECO:0000313" key="12">
    <source>
        <dbReference type="Proteomes" id="UP000317977"/>
    </source>
</evidence>
<keyword evidence="3" id="KW-0328">Glycosyltransferase</keyword>
<dbReference type="Proteomes" id="UP000317977">
    <property type="component" value="Unassembled WGS sequence"/>
</dbReference>
<dbReference type="AlphaFoldDB" id="A0A5C6EJM9"/>
<dbReference type="InterPro" id="IPR038731">
    <property type="entry name" value="RgtA/B/C-like"/>
</dbReference>
<proteinExistence type="predicted"/>
<feature type="transmembrane region" description="Helical" evidence="9">
    <location>
        <begin position="12"/>
        <end position="32"/>
    </location>
</feature>
<feature type="transmembrane region" description="Helical" evidence="9">
    <location>
        <begin position="331"/>
        <end position="348"/>
    </location>
</feature>
<dbReference type="EMBL" id="SJPX01000005">
    <property type="protein sequence ID" value="TWU47841.1"/>
    <property type="molecule type" value="Genomic_DNA"/>
</dbReference>
<protein>
    <recommendedName>
        <fullName evidence="10">Glycosyltransferase RgtA/B/C/D-like domain-containing protein</fullName>
    </recommendedName>
</protein>
<comment type="subcellular location">
    <subcellularLocation>
        <location evidence="1">Cell membrane</location>
        <topology evidence="1">Multi-pass membrane protein</topology>
    </subcellularLocation>
</comment>
<evidence type="ECO:0000256" key="9">
    <source>
        <dbReference type="SAM" id="Phobius"/>
    </source>
</evidence>
<organism evidence="11 12">
    <name type="scientific">Rubripirellula reticaptiva</name>
    <dbReference type="NCBI Taxonomy" id="2528013"/>
    <lineage>
        <taxon>Bacteria</taxon>
        <taxon>Pseudomonadati</taxon>
        <taxon>Planctomycetota</taxon>
        <taxon>Planctomycetia</taxon>
        <taxon>Pirellulales</taxon>
        <taxon>Pirellulaceae</taxon>
        <taxon>Rubripirellula</taxon>
    </lineage>
</organism>
<evidence type="ECO:0000256" key="2">
    <source>
        <dbReference type="ARBA" id="ARBA00022475"/>
    </source>
</evidence>
<feature type="transmembrane region" description="Helical" evidence="9">
    <location>
        <begin position="133"/>
        <end position="150"/>
    </location>
</feature>
<evidence type="ECO:0000256" key="8">
    <source>
        <dbReference type="SAM" id="MobiDB-lite"/>
    </source>
</evidence>
<evidence type="ECO:0000313" key="11">
    <source>
        <dbReference type="EMBL" id="TWU47841.1"/>
    </source>
</evidence>
<sequence length="545" mass="60122">MKPLRWLAENDIRFPLVLIVYFAMHVIVRGMLSSSLTYDEAEQVYLSQGWQIGYNGQPPLYTWLQIPLLTIVGKASFALPLLKNFFLLLTYVCVYFSIARATANRFAGIVASAAMLTMPQIAWESHRDLSHTVAALFAASWLMLAIVNVYKRPTLANYAVIGLATAAGLLFKYNFAIVLVAFIAAALSIEDFRKRILDPRILFSIVIAAVLVGPHFWWAIQNLDTASSKALTQLLPREAMTLGDRVSTGLIRLAGSTFSCCSVTIAVFAIAFRDHWLKWVWKPASTTKPNALVSKELLATTKLVERSMIGIAAVLLMLVMSGNAVETKNHWLQPFLFLLPAYLVLRLTPFGDTRIGDSNRSVVSQIGGARILTTAGIFAASVLTVLVGRTMSASVRGDYSWLNMPFDRVADQVAALPDAPQLIVATNVRFAGNLKAHVGNTPVATIADLKTDSRLQEAVESGIVLLIFESADYTADARLQIGHAPMELQSYETRLPYRYGKESDGHSFRFCQFRKSHKVAMVADANESRPPQVVGPTRSSVHLKR</sequence>
<evidence type="ECO:0000256" key="5">
    <source>
        <dbReference type="ARBA" id="ARBA00022692"/>
    </source>
</evidence>